<dbReference type="AlphaFoldDB" id="A0A383BKP5"/>
<organism evidence="1">
    <name type="scientific">marine metagenome</name>
    <dbReference type="NCBI Taxonomy" id="408172"/>
    <lineage>
        <taxon>unclassified sequences</taxon>
        <taxon>metagenomes</taxon>
        <taxon>ecological metagenomes</taxon>
    </lineage>
</organism>
<evidence type="ECO:0000313" key="1">
    <source>
        <dbReference type="EMBL" id="SVE20363.1"/>
    </source>
</evidence>
<sequence>PPENQEPFPLFLGGQAQVQDGGEFRAEVPPFGVAGFVPRQEVDDSLVFPRSCQIMCIDCWTAIDYGRSAQPQAIEVDYLVEIGSRNS</sequence>
<name>A0A383BKP5_9ZZZZ</name>
<dbReference type="EMBL" id="UINC01201158">
    <property type="protein sequence ID" value="SVE20363.1"/>
    <property type="molecule type" value="Genomic_DNA"/>
</dbReference>
<proteinExistence type="predicted"/>
<accession>A0A383BKP5</accession>
<reference evidence="1" key="1">
    <citation type="submission" date="2018-05" db="EMBL/GenBank/DDBJ databases">
        <authorList>
            <person name="Lanie J.A."/>
            <person name="Ng W.-L."/>
            <person name="Kazmierczak K.M."/>
            <person name="Andrzejewski T.M."/>
            <person name="Davidsen T.M."/>
            <person name="Wayne K.J."/>
            <person name="Tettelin H."/>
            <person name="Glass J.I."/>
            <person name="Rusch D."/>
            <person name="Podicherti R."/>
            <person name="Tsui H.-C.T."/>
            <person name="Winkler M.E."/>
        </authorList>
    </citation>
    <scope>NUCLEOTIDE SEQUENCE</scope>
</reference>
<gene>
    <name evidence="1" type="ORF">METZ01_LOCUS473217</name>
</gene>
<protein>
    <submittedName>
        <fullName evidence="1">Uncharacterized protein</fullName>
    </submittedName>
</protein>
<feature type="non-terminal residue" evidence="1">
    <location>
        <position position="1"/>
    </location>
</feature>